<protein>
    <submittedName>
        <fullName evidence="2">Immunity 49 family protein</fullName>
    </submittedName>
</protein>
<evidence type="ECO:0000313" key="3">
    <source>
        <dbReference type="Proteomes" id="UP000662783"/>
    </source>
</evidence>
<sequence>MKTLIEAHSSGQERLKRYANSDYILKNCLSSIWESYEASAWYYGLIENDELMAKQYFNNCGFVDLEECLFNKDIFGYKLNSPIYAALSDNIDLINQFANADYIIQSGPNNKKTFKEIAKIGESHIYIDTIIKSMNKDHKGLSLNIQSMKDVFIKKKKNAVFAPDMNFFEGIIKNDKDKIFKSIQLLATTWHSSRNKHSSIYQNFVSQPAMGYAKIAWINGFELEFNSPLIHNHLLPLKALPKYSNDLLLLKKVMTYEPTNSDYNGRKIIELTQNNNVDLDKSQVNPLVIENDQVLKKPNLKSLVLMLICFVLASSLLFELTSSAFPNIDPTQGTTKGKLGKLLIHTFSRIEGTPLGYIIGILLTVIGVFQLKSNIKSILKKGI</sequence>
<dbReference type="EMBL" id="CP070608">
    <property type="protein sequence ID" value="QSE98850.1"/>
    <property type="molecule type" value="Genomic_DNA"/>
</dbReference>
<dbReference type="KEGG" id="fuv:JR347_07155"/>
<feature type="transmembrane region" description="Helical" evidence="1">
    <location>
        <begin position="303"/>
        <end position="325"/>
    </location>
</feature>
<accession>A0A974WIL8</accession>
<dbReference type="AlphaFoldDB" id="A0A974WIL8"/>
<name>A0A974WIL8_9BACT</name>
<feature type="transmembrane region" description="Helical" evidence="1">
    <location>
        <begin position="354"/>
        <end position="371"/>
    </location>
</feature>
<evidence type="ECO:0000256" key="1">
    <source>
        <dbReference type="SAM" id="Phobius"/>
    </source>
</evidence>
<reference evidence="2" key="1">
    <citation type="submission" date="2021-02" db="EMBL/GenBank/DDBJ databases">
        <title>Fulvivirga sp. S481 isolated from sea water.</title>
        <authorList>
            <person name="Bae S.S."/>
            <person name="Baek K."/>
        </authorList>
    </citation>
    <scope>NUCLEOTIDE SEQUENCE</scope>
    <source>
        <strain evidence="2">S481</strain>
    </source>
</reference>
<keyword evidence="3" id="KW-1185">Reference proteome</keyword>
<proteinExistence type="predicted"/>
<dbReference type="RefSeq" id="WP_205723364.1">
    <property type="nucleotide sequence ID" value="NZ_CP070608.1"/>
</dbReference>
<dbReference type="Proteomes" id="UP000662783">
    <property type="component" value="Chromosome"/>
</dbReference>
<evidence type="ECO:0000313" key="2">
    <source>
        <dbReference type="EMBL" id="QSE98850.1"/>
    </source>
</evidence>
<gene>
    <name evidence="2" type="ORF">JR347_07155</name>
</gene>
<keyword evidence="1" id="KW-0812">Transmembrane</keyword>
<keyword evidence="1" id="KW-1133">Transmembrane helix</keyword>
<keyword evidence="1" id="KW-0472">Membrane</keyword>
<organism evidence="2 3">
    <name type="scientific">Fulvivirga lutea</name>
    <dbReference type="NCBI Taxonomy" id="2810512"/>
    <lineage>
        <taxon>Bacteria</taxon>
        <taxon>Pseudomonadati</taxon>
        <taxon>Bacteroidota</taxon>
        <taxon>Cytophagia</taxon>
        <taxon>Cytophagales</taxon>
        <taxon>Fulvivirgaceae</taxon>
        <taxon>Fulvivirga</taxon>
    </lineage>
</organism>